<feature type="domain" description="CdaR GGDEF-like" evidence="4">
    <location>
        <begin position="155"/>
        <end position="278"/>
    </location>
</feature>
<dbReference type="Proteomes" id="UP000612893">
    <property type="component" value="Unassembled WGS sequence"/>
</dbReference>
<dbReference type="RefSeq" id="WP_338198832.1">
    <property type="nucleotide sequence ID" value="NZ_JAEKNR010000031.1"/>
</dbReference>
<accession>A0A934K751</accession>
<dbReference type="PANTHER" id="PTHR33744">
    <property type="entry name" value="CARBOHYDRATE DIACID REGULATOR"/>
    <property type="match status" value="1"/>
</dbReference>
<evidence type="ECO:0000259" key="3">
    <source>
        <dbReference type="Pfam" id="PF14361"/>
    </source>
</evidence>
<sequence length="404" mass="44383">MQLSPEQVEAYAQRVNAAVRKDVGPYGESTDPELDRDFSAMNARNVQIYFRCLAEDRTPTDQELAEVANAGRRRVHQGVPLESLFHSYRVGIRVLWQLLLEIAADEDLGRLGTLTLQFADLVNLAASEGYMGERERQARSREEATRIFLTRLLSGDLDDEEAVTREGHHFGYDLASTHVVAVVSPKPRGRQVSVERDLQLAQGRSQLQRYRPDAPAVVMRAGLVVAVPGDSVPDAAGTVLKGLGRILSGQNFSVGLGTARGGPGGIVASYSEAQRAQALASILQPASLICRYDELQIFDLFRAGAPVDAFVGEVLGKLLKRDRERRSELAQTLEALFAAALNRKLAARRLGVHANTLSYRTRRIEELLGGSLLDGEFCFRVQLALKLLPLSRYARSEAGPLPEL</sequence>
<evidence type="ECO:0000313" key="6">
    <source>
        <dbReference type="Proteomes" id="UP000612893"/>
    </source>
</evidence>
<feature type="domain" description="PucR C-terminal helix-turn-helix" evidence="2">
    <location>
        <begin position="329"/>
        <end position="387"/>
    </location>
</feature>
<comment type="caution">
    <text evidence="5">The sequence shown here is derived from an EMBL/GenBank/DDBJ whole genome shotgun (WGS) entry which is preliminary data.</text>
</comment>
<keyword evidence="6" id="KW-1185">Reference proteome</keyword>
<comment type="similarity">
    <text evidence="1">Belongs to the CdaR family.</text>
</comment>
<dbReference type="PANTHER" id="PTHR33744:SF1">
    <property type="entry name" value="DNA-BINDING TRANSCRIPTIONAL ACTIVATOR ADER"/>
    <property type="match status" value="1"/>
</dbReference>
<dbReference type="Pfam" id="PF14361">
    <property type="entry name" value="RsbRD_N"/>
    <property type="match status" value="1"/>
</dbReference>
<feature type="domain" description="RsbT co-antagonist protein RsbRD N-terminal" evidence="3">
    <location>
        <begin position="11"/>
        <end position="144"/>
    </location>
</feature>
<dbReference type="InterPro" id="IPR051448">
    <property type="entry name" value="CdaR-like_regulators"/>
</dbReference>
<dbReference type="AlphaFoldDB" id="A0A934K751"/>
<evidence type="ECO:0000256" key="1">
    <source>
        <dbReference type="ARBA" id="ARBA00006754"/>
    </source>
</evidence>
<dbReference type="InterPro" id="IPR041522">
    <property type="entry name" value="CdaR_GGDEF"/>
</dbReference>
<dbReference type="Pfam" id="PF13556">
    <property type="entry name" value="HTH_30"/>
    <property type="match status" value="1"/>
</dbReference>
<protein>
    <submittedName>
        <fullName evidence="5">Helix-turn-helix domain-containing protein</fullName>
    </submittedName>
</protein>
<dbReference type="InterPro" id="IPR025736">
    <property type="entry name" value="PucR_C-HTH_dom"/>
</dbReference>
<dbReference type="Pfam" id="PF17853">
    <property type="entry name" value="GGDEF_2"/>
    <property type="match status" value="1"/>
</dbReference>
<organism evidence="5 6">
    <name type="scientific">Candidatus Nephthysia bennettiae</name>
    <dbReference type="NCBI Taxonomy" id="3127016"/>
    <lineage>
        <taxon>Bacteria</taxon>
        <taxon>Bacillati</taxon>
        <taxon>Candidatus Dormiibacterota</taxon>
        <taxon>Candidatus Dormibacteria</taxon>
        <taxon>Candidatus Dormibacterales</taxon>
        <taxon>Candidatus Dormibacteraceae</taxon>
        <taxon>Candidatus Nephthysia</taxon>
    </lineage>
</organism>
<dbReference type="EMBL" id="JAEKNR010000031">
    <property type="protein sequence ID" value="MBJ7596970.1"/>
    <property type="molecule type" value="Genomic_DNA"/>
</dbReference>
<gene>
    <name evidence="5" type="ORF">JF922_02635</name>
</gene>
<evidence type="ECO:0000259" key="2">
    <source>
        <dbReference type="Pfam" id="PF13556"/>
    </source>
</evidence>
<evidence type="ECO:0000313" key="5">
    <source>
        <dbReference type="EMBL" id="MBJ7596970.1"/>
    </source>
</evidence>
<proteinExistence type="inferred from homology"/>
<dbReference type="InterPro" id="IPR042070">
    <property type="entry name" value="PucR_C-HTH_sf"/>
</dbReference>
<dbReference type="InterPro" id="IPR025751">
    <property type="entry name" value="RsbRD_N_dom"/>
</dbReference>
<reference evidence="5" key="1">
    <citation type="submission" date="2020-10" db="EMBL/GenBank/DDBJ databases">
        <title>Ca. Dormibacterota MAGs.</title>
        <authorList>
            <person name="Montgomery K."/>
        </authorList>
    </citation>
    <scope>NUCLEOTIDE SEQUENCE [LARGE SCALE GENOMIC DNA]</scope>
    <source>
        <strain evidence="5">SC8812_S17_10</strain>
    </source>
</reference>
<dbReference type="Gene3D" id="1.10.10.2840">
    <property type="entry name" value="PucR C-terminal helix-turn-helix domain"/>
    <property type="match status" value="1"/>
</dbReference>
<name>A0A934K751_9BACT</name>
<evidence type="ECO:0000259" key="4">
    <source>
        <dbReference type="Pfam" id="PF17853"/>
    </source>
</evidence>